<sequence>MKELEYLLVDEEATVEIGHKLAKVLQIMVDENGPKGLVVYLNGDLGAGKTTLTRGFVRAMGHKGNVKSPTYTLVEPYELPPWRVFHFDLYRLSEPEELEYMGIRDYFNQDCCCFIEWPEKGAGLLAKQDLTINMAYQGEQRVITFIAESAFAEQLLLSLHAQVEQ</sequence>
<evidence type="ECO:0000256" key="5">
    <source>
        <dbReference type="ARBA" id="ARBA00022694"/>
    </source>
</evidence>
<evidence type="ECO:0000256" key="8">
    <source>
        <dbReference type="ARBA" id="ARBA00022840"/>
    </source>
</evidence>
<dbReference type="GO" id="GO:0046872">
    <property type="term" value="F:metal ion binding"/>
    <property type="evidence" value="ECO:0007669"/>
    <property type="project" value="UniProtKB-KW"/>
</dbReference>
<dbReference type="Gene3D" id="3.40.50.300">
    <property type="entry name" value="P-loop containing nucleotide triphosphate hydrolases"/>
    <property type="match status" value="1"/>
</dbReference>
<dbReference type="PANTHER" id="PTHR33540:SF2">
    <property type="entry name" value="TRNA THREONYLCARBAMOYLADENOSINE BIOSYNTHESIS PROTEIN TSAE"/>
    <property type="match status" value="1"/>
</dbReference>
<gene>
    <name evidence="11" type="primary">tsaE</name>
    <name evidence="11" type="ORF">EPA86_08150</name>
</gene>
<evidence type="ECO:0000313" key="12">
    <source>
        <dbReference type="Proteomes" id="UP000315303"/>
    </source>
</evidence>
<dbReference type="Pfam" id="PF02367">
    <property type="entry name" value="TsaE"/>
    <property type="match status" value="1"/>
</dbReference>
<dbReference type="NCBIfam" id="TIGR00150">
    <property type="entry name" value="T6A_YjeE"/>
    <property type="match status" value="1"/>
</dbReference>
<dbReference type="EMBL" id="SAWY01000019">
    <property type="protein sequence ID" value="TPH15543.1"/>
    <property type="molecule type" value="Genomic_DNA"/>
</dbReference>
<evidence type="ECO:0000313" key="11">
    <source>
        <dbReference type="EMBL" id="TPH15543.1"/>
    </source>
</evidence>
<evidence type="ECO:0000256" key="6">
    <source>
        <dbReference type="ARBA" id="ARBA00022723"/>
    </source>
</evidence>
<keyword evidence="11" id="KW-0808">Transferase</keyword>
<protein>
    <recommendedName>
        <fullName evidence="3">tRNA threonylcarbamoyladenosine biosynthesis protein TsaE</fullName>
    </recommendedName>
    <alternativeName>
        <fullName evidence="10">t(6)A37 threonylcarbamoyladenosine biosynthesis protein TsaE</fullName>
    </alternativeName>
</protein>
<keyword evidence="5" id="KW-0819">tRNA processing</keyword>
<keyword evidence="8" id="KW-0067">ATP-binding</keyword>
<dbReference type="GO" id="GO:0016740">
    <property type="term" value="F:transferase activity"/>
    <property type="evidence" value="ECO:0007669"/>
    <property type="project" value="UniProtKB-KW"/>
</dbReference>
<comment type="caution">
    <text evidence="11">The sequence shown here is derived from an EMBL/GenBank/DDBJ whole genome shotgun (WGS) entry which is preliminary data.</text>
</comment>
<dbReference type="AlphaFoldDB" id="A0A502L0U6"/>
<evidence type="ECO:0000256" key="10">
    <source>
        <dbReference type="ARBA" id="ARBA00032441"/>
    </source>
</evidence>
<dbReference type="GO" id="GO:0002949">
    <property type="term" value="P:tRNA threonylcarbamoyladenosine modification"/>
    <property type="evidence" value="ECO:0007669"/>
    <property type="project" value="InterPro"/>
</dbReference>
<reference evidence="11 12" key="1">
    <citation type="submission" date="2019-01" db="EMBL/GenBank/DDBJ databases">
        <title>Litorilituus lipolytica sp. nov., isolated from intertidal sand of the Yellow Sea in China.</title>
        <authorList>
            <person name="Liu A."/>
        </authorList>
    </citation>
    <scope>NUCLEOTIDE SEQUENCE [LARGE SCALE GENOMIC DNA]</scope>
    <source>
        <strain evidence="11 12">RZ04</strain>
    </source>
</reference>
<keyword evidence="9" id="KW-0460">Magnesium</keyword>
<comment type="subcellular location">
    <subcellularLocation>
        <location evidence="1">Cytoplasm</location>
    </subcellularLocation>
</comment>
<proteinExistence type="inferred from homology"/>
<dbReference type="SUPFAM" id="SSF52540">
    <property type="entry name" value="P-loop containing nucleoside triphosphate hydrolases"/>
    <property type="match status" value="1"/>
</dbReference>
<dbReference type="RefSeq" id="WP_140602942.1">
    <property type="nucleotide sequence ID" value="NZ_SAWY01000019.1"/>
</dbReference>
<keyword evidence="12" id="KW-1185">Reference proteome</keyword>
<dbReference type="PANTHER" id="PTHR33540">
    <property type="entry name" value="TRNA THREONYLCARBAMOYLADENOSINE BIOSYNTHESIS PROTEIN TSAE"/>
    <property type="match status" value="1"/>
</dbReference>
<dbReference type="OrthoDB" id="9800307at2"/>
<evidence type="ECO:0000256" key="1">
    <source>
        <dbReference type="ARBA" id="ARBA00004496"/>
    </source>
</evidence>
<keyword evidence="4" id="KW-0963">Cytoplasm</keyword>
<evidence type="ECO:0000256" key="2">
    <source>
        <dbReference type="ARBA" id="ARBA00007599"/>
    </source>
</evidence>
<evidence type="ECO:0000256" key="7">
    <source>
        <dbReference type="ARBA" id="ARBA00022741"/>
    </source>
</evidence>
<dbReference type="GO" id="GO:0005524">
    <property type="term" value="F:ATP binding"/>
    <property type="evidence" value="ECO:0007669"/>
    <property type="project" value="UniProtKB-KW"/>
</dbReference>
<dbReference type="InterPro" id="IPR003442">
    <property type="entry name" value="T6A_TsaE"/>
</dbReference>
<evidence type="ECO:0000256" key="3">
    <source>
        <dbReference type="ARBA" id="ARBA00019010"/>
    </source>
</evidence>
<accession>A0A502L0U6</accession>
<dbReference type="Proteomes" id="UP000315303">
    <property type="component" value="Unassembled WGS sequence"/>
</dbReference>
<dbReference type="InterPro" id="IPR027417">
    <property type="entry name" value="P-loop_NTPase"/>
</dbReference>
<keyword evidence="7" id="KW-0547">Nucleotide-binding</keyword>
<evidence type="ECO:0000256" key="4">
    <source>
        <dbReference type="ARBA" id="ARBA00022490"/>
    </source>
</evidence>
<evidence type="ECO:0000256" key="9">
    <source>
        <dbReference type="ARBA" id="ARBA00022842"/>
    </source>
</evidence>
<keyword evidence="6" id="KW-0479">Metal-binding</keyword>
<organism evidence="11 12">
    <name type="scientific">Litorilituus lipolyticus</name>
    <dbReference type="NCBI Taxonomy" id="2491017"/>
    <lineage>
        <taxon>Bacteria</taxon>
        <taxon>Pseudomonadati</taxon>
        <taxon>Pseudomonadota</taxon>
        <taxon>Gammaproteobacteria</taxon>
        <taxon>Alteromonadales</taxon>
        <taxon>Colwelliaceae</taxon>
        <taxon>Litorilituus</taxon>
    </lineage>
</organism>
<dbReference type="GO" id="GO:0005737">
    <property type="term" value="C:cytoplasm"/>
    <property type="evidence" value="ECO:0007669"/>
    <property type="project" value="UniProtKB-SubCell"/>
</dbReference>
<comment type="similarity">
    <text evidence="2">Belongs to the TsaE family.</text>
</comment>
<name>A0A502L0U6_9GAMM</name>